<dbReference type="Gene3D" id="3.30.530.20">
    <property type="match status" value="1"/>
</dbReference>
<comment type="caution">
    <text evidence="1">The sequence shown here is derived from an EMBL/GenBank/DDBJ whole genome shotgun (WGS) entry which is preliminary data.</text>
</comment>
<organism evidence="1 2">
    <name type="scientific">Candidatus Ruania gallistercoris</name>
    <dbReference type="NCBI Taxonomy" id="2838746"/>
    <lineage>
        <taxon>Bacteria</taxon>
        <taxon>Bacillati</taxon>
        <taxon>Actinomycetota</taxon>
        <taxon>Actinomycetes</taxon>
        <taxon>Micrococcales</taxon>
        <taxon>Ruaniaceae</taxon>
        <taxon>Ruania</taxon>
    </lineage>
</organism>
<reference evidence="1" key="1">
    <citation type="journal article" date="2021" name="PeerJ">
        <title>Extensive microbial diversity within the chicken gut microbiome revealed by metagenomics and culture.</title>
        <authorList>
            <person name="Gilroy R."/>
            <person name="Ravi A."/>
            <person name="Getino M."/>
            <person name="Pursley I."/>
            <person name="Horton D.L."/>
            <person name="Alikhan N.F."/>
            <person name="Baker D."/>
            <person name="Gharbi K."/>
            <person name="Hall N."/>
            <person name="Watson M."/>
            <person name="Adriaenssens E.M."/>
            <person name="Foster-Nyarko E."/>
            <person name="Jarju S."/>
            <person name="Secka A."/>
            <person name="Antonio M."/>
            <person name="Oren A."/>
            <person name="Chaudhuri R.R."/>
            <person name="La Ragione R."/>
            <person name="Hildebrand F."/>
            <person name="Pallen M.J."/>
        </authorList>
    </citation>
    <scope>NUCLEOTIDE SEQUENCE</scope>
    <source>
        <strain evidence="1">ChiGjej4B4-7305</strain>
    </source>
</reference>
<accession>A0A9D2EGI4</accession>
<dbReference type="EMBL" id="DXBY01000251">
    <property type="protein sequence ID" value="HIZ37000.1"/>
    <property type="molecule type" value="Genomic_DNA"/>
</dbReference>
<protein>
    <submittedName>
        <fullName evidence="1">SRPBCC family protein</fullName>
    </submittedName>
</protein>
<evidence type="ECO:0000313" key="2">
    <source>
        <dbReference type="Proteomes" id="UP000824037"/>
    </source>
</evidence>
<dbReference type="AlphaFoldDB" id="A0A9D2EGI4"/>
<sequence>MRHPAQGHSAEQLFDLSLSIDAHLGSMSDSSEEAVGGVTSGQIGLGEQVTWRARHFGIWFTMTSRIVDLDRPHRFVDQQVKGPFRSFVHEHTFTPCPAGSVMVDTITLAAPVFGRAAEAPLLVPYLRRLIRMRNEYLIAVLDGRAS</sequence>
<evidence type="ECO:0000313" key="1">
    <source>
        <dbReference type="EMBL" id="HIZ37000.1"/>
    </source>
</evidence>
<gene>
    <name evidence="1" type="ORF">H9815_14600</name>
</gene>
<reference evidence="1" key="2">
    <citation type="submission" date="2021-04" db="EMBL/GenBank/DDBJ databases">
        <authorList>
            <person name="Gilroy R."/>
        </authorList>
    </citation>
    <scope>NUCLEOTIDE SEQUENCE</scope>
    <source>
        <strain evidence="1">ChiGjej4B4-7305</strain>
    </source>
</reference>
<proteinExistence type="predicted"/>
<dbReference type="InterPro" id="IPR023393">
    <property type="entry name" value="START-like_dom_sf"/>
</dbReference>
<dbReference type="CDD" id="cd07820">
    <property type="entry name" value="SRPBCC_3"/>
    <property type="match status" value="1"/>
</dbReference>
<dbReference type="SUPFAM" id="SSF55961">
    <property type="entry name" value="Bet v1-like"/>
    <property type="match status" value="1"/>
</dbReference>
<dbReference type="Proteomes" id="UP000824037">
    <property type="component" value="Unassembled WGS sequence"/>
</dbReference>
<name>A0A9D2EGI4_9MICO</name>